<sequence length="68" mass="6677">MWPGFVGSARCSATLAKDGIGNGSTNRANEVGLINGTLGAAKVAALVRAGIAIGMVEALAVRHASPSA</sequence>
<comment type="caution">
    <text evidence="1">The sequence shown here is derived from an EMBL/GenBank/DDBJ whole genome shotgun (WGS) entry which is preliminary data.</text>
</comment>
<evidence type="ECO:0000313" key="2">
    <source>
        <dbReference type="Proteomes" id="UP001156627"/>
    </source>
</evidence>
<protein>
    <submittedName>
        <fullName evidence="1">Uncharacterized protein</fullName>
    </submittedName>
</protein>
<gene>
    <name evidence="1" type="ORF">GCM10007898_42770</name>
</gene>
<organism evidence="1 2">
    <name type="scientific">Dyella flagellata</name>
    <dbReference type="NCBI Taxonomy" id="1867833"/>
    <lineage>
        <taxon>Bacteria</taxon>
        <taxon>Pseudomonadati</taxon>
        <taxon>Pseudomonadota</taxon>
        <taxon>Gammaproteobacteria</taxon>
        <taxon>Lysobacterales</taxon>
        <taxon>Rhodanobacteraceae</taxon>
        <taxon>Dyella</taxon>
    </lineage>
</organism>
<dbReference type="EMBL" id="BSOA01000050">
    <property type="protein sequence ID" value="GLQ90701.1"/>
    <property type="molecule type" value="Genomic_DNA"/>
</dbReference>
<dbReference type="Proteomes" id="UP001156627">
    <property type="component" value="Unassembled WGS sequence"/>
</dbReference>
<name>A0ABQ5XG73_9GAMM</name>
<keyword evidence="2" id="KW-1185">Reference proteome</keyword>
<accession>A0ABQ5XG73</accession>
<proteinExistence type="predicted"/>
<evidence type="ECO:0000313" key="1">
    <source>
        <dbReference type="EMBL" id="GLQ90701.1"/>
    </source>
</evidence>
<reference evidence="2" key="1">
    <citation type="journal article" date="2019" name="Int. J. Syst. Evol. Microbiol.">
        <title>The Global Catalogue of Microorganisms (GCM) 10K type strain sequencing project: providing services to taxonomists for standard genome sequencing and annotation.</title>
        <authorList>
            <consortium name="The Broad Institute Genomics Platform"/>
            <consortium name="The Broad Institute Genome Sequencing Center for Infectious Disease"/>
            <person name="Wu L."/>
            <person name="Ma J."/>
        </authorList>
    </citation>
    <scope>NUCLEOTIDE SEQUENCE [LARGE SCALE GENOMIC DNA]</scope>
    <source>
        <strain evidence="2">NBRC 111981</strain>
    </source>
</reference>